<evidence type="ECO:0000256" key="1">
    <source>
        <dbReference type="SAM" id="Phobius"/>
    </source>
</evidence>
<gene>
    <name evidence="2" type="ORF">HFP15_26635</name>
</gene>
<keyword evidence="3" id="KW-1185">Reference proteome</keyword>
<accession>A0ABX1J9U6</accession>
<proteinExistence type="predicted"/>
<sequence length="238" mass="26612">MSVGVIIAMAAGGTVLLAAGLTWMGVWLNKSYKRDEQAALGRLREEMPRRGWTFAERDDTVAELYTRQMAQFGGRDPRKPLAGPPKATAAPNVITGVHRGRPFLAASLDTYYNGEFSEVCCVWVRTPTVRPTTLVQRAVPVASKINNAIWGEVRTGHPQFDEMFDVWSEDPGFAVAMLSPALIEFLIHDPETFRDITVFADHLEVLDRVGDHRDPARLIPALDRRCDILDRIPRTVWA</sequence>
<keyword evidence="1" id="KW-0472">Membrane</keyword>
<dbReference type="Proteomes" id="UP000715441">
    <property type="component" value="Unassembled WGS sequence"/>
</dbReference>
<evidence type="ECO:0000313" key="3">
    <source>
        <dbReference type="Proteomes" id="UP000715441"/>
    </source>
</evidence>
<comment type="caution">
    <text evidence="2">The sequence shown here is derived from an EMBL/GenBank/DDBJ whole genome shotgun (WGS) entry which is preliminary data.</text>
</comment>
<keyword evidence="1" id="KW-0812">Transmembrane</keyword>
<name>A0ABX1J9U6_9PSEU</name>
<reference evidence="2 3" key="1">
    <citation type="submission" date="2020-04" db="EMBL/GenBank/DDBJ databases">
        <title>Novel species.</title>
        <authorList>
            <person name="Teo W.F.A."/>
            <person name="Lipun K."/>
            <person name="Srisuk N."/>
            <person name="Duangmal K."/>
        </authorList>
    </citation>
    <scope>NUCLEOTIDE SEQUENCE [LARGE SCALE GENOMIC DNA]</scope>
    <source>
        <strain evidence="2 3">K13G38</strain>
    </source>
</reference>
<keyword evidence="1" id="KW-1133">Transmembrane helix</keyword>
<protein>
    <submittedName>
        <fullName evidence="2">DUF3137 domain-containing protein</fullName>
    </submittedName>
</protein>
<dbReference type="EMBL" id="JAAXLS010000023">
    <property type="protein sequence ID" value="NKQ56459.1"/>
    <property type="molecule type" value="Genomic_DNA"/>
</dbReference>
<evidence type="ECO:0000313" key="2">
    <source>
        <dbReference type="EMBL" id="NKQ56459.1"/>
    </source>
</evidence>
<feature type="transmembrane region" description="Helical" evidence="1">
    <location>
        <begin position="6"/>
        <end position="28"/>
    </location>
</feature>
<dbReference type="RefSeq" id="WP_168519491.1">
    <property type="nucleotide sequence ID" value="NZ_JAAXLS010000023.1"/>
</dbReference>
<organism evidence="2 3">
    <name type="scientific">Amycolatopsis acididurans</name>
    <dbReference type="NCBI Taxonomy" id="2724524"/>
    <lineage>
        <taxon>Bacteria</taxon>
        <taxon>Bacillati</taxon>
        <taxon>Actinomycetota</taxon>
        <taxon>Actinomycetes</taxon>
        <taxon>Pseudonocardiales</taxon>
        <taxon>Pseudonocardiaceae</taxon>
        <taxon>Amycolatopsis</taxon>
    </lineage>
</organism>